<dbReference type="PROSITE" id="PS50279">
    <property type="entry name" value="BPTI_KUNITZ_2"/>
    <property type="match status" value="1"/>
</dbReference>
<feature type="signal peptide" evidence="1">
    <location>
        <begin position="1"/>
        <end position="20"/>
    </location>
</feature>
<dbReference type="InterPro" id="IPR002223">
    <property type="entry name" value="Kunitz_BPTI"/>
</dbReference>
<reference evidence="3" key="1">
    <citation type="submission" date="2020-03" db="EMBL/GenBank/DDBJ databases">
        <title>A transcriptome and proteome of the tick Rhipicephalus microplus shaped by the genetic composition of its hosts and developmental stage.</title>
        <authorList>
            <person name="Garcia G.R."/>
            <person name="Ribeiro J.M.C."/>
            <person name="Maruyama S.R."/>
            <person name="Gardinasse L.G."/>
            <person name="Nelson K."/>
            <person name="Ferreira B.R."/>
            <person name="Andrade T.G."/>
            <person name="Santos I.K.F.M."/>
        </authorList>
    </citation>
    <scope>NUCLEOTIDE SEQUENCE</scope>
    <source>
        <strain evidence="3">NSGR</strain>
        <tissue evidence="3">Salivary glands</tissue>
    </source>
</reference>
<dbReference type="SUPFAM" id="SSF57362">
    <property type="entry name" value="BPTI-like"/>
    <property type="match status" value="1"/>
</dbReference>
<dbReference type="InterPro" id="IPR036880">
    <property type="entry name" value="Kunitz_BPTI_sf"/>
</dbReference>
<feature type="chain" id="PRO_5026002666" evidence="1">
    <location>
        <begin position="21"/>
        <end position="103"/>
    </location>
</feature>
<keyword evidence="1" id="KW-0732">Signal</keyword>
<dbReference type="EMBL" id="GIKN01004490">
    <property type="protein sequence ID" value="NIE46763.1"/>
    <property type="molecule type" value="Transcribed_RNA"/>
</dbReference>
<evidence type="ECO:0000259" key="2">
    <source>
        <dbReference type="PROSITE" id="PS50279"/>
    </source>
</evidence>
<dbReference type="Pfam" id="PF00014">
    <property type="entry name" value="Kunitz_BPTI"/>
    <property type="match status" value="1"/>
</dbReference>
<accession>A0A6G5A951</accession>
<organism evidence="3">
    <name type="scientific">Rhipicephalus microplus</name>
    <name type="common">Cattle tick</name>
    <name type="synonym">Boophilus microplus</name>
    <dbReference type="NCBI Taxonomy" id="6941"/>
    <lineage>
        <taxon>Eukaryota</taxon>
        <taxon>Metazoa</taxon>
        <taxon>Ecdysozoa</taxon>
        <taxon>Arthropoda</taxon>
        <taxon>Chelicerata</taxon>
        <taxon>Arachnida</taxon>
        <taxon>Acari</taxon>
        <taxon>Parasitiformes</taxon>
        <taxon>Ixodida</taxon>
        <taxon>Ixodoidea</taxon>
        <taxon>Ixodidae</taxon>
        <taxon>Rhipicephalinae</taxon>
        <taxon>Rhipicephalus</taxon>
        <taxon>Boophilus</taxon>
    </lineage>
</organism>
<proteinExistence type="predicted"/>
<feature type="domain" description="BPTI/Kunitz inhibitor" evidence="2">
    <location>
        <begin position="35"/>
        <end position="86"/>
    </location>
</feature>
<dbReference type="GO" id="GO:0004867">
    <property type="term" value="F:serine-type endopeptidase inhibitor activity"/>
    <property type="evidence" value="ECO:0007669"/>
    <property type="project" value="InterPro"/>
</dbReference>
<protein>
    <submittedName>
        <fullName evidence="3">Putative bovine pancreatic trypsin inhibitor</fullName>
    </submittedName>
</protein>
<name>A0A6G5A951_RHIMP</name>
<evidence type="ECO:0000313" key="3">
    <source>
        <dbReference type="EMBL" id="NIE46763.1"/>
    </source>
</evidence>
<dbReference type="AlphaFoldDB" id="A0A6G5A951"/>
<evidence type="ECO:0000256" key="1">
    <source>
        <dbReference type="SAM" id="SignalP"/>
    </source>
</evidence>
<dbReference type="Gene3D" id="4.10.410.10">
    <property type="entry name" value="Pancreatic trypsin inhibitor Kunitz domain"/>
    <property type="match status" value="1"/>
</dbReference>
<sequence>MFHRQVNIAIHIKIVVLLLACDIYEMGDKEKDPRCIILPRAGTCDTKHNKTWYYSLFRDWCKEFEKGKCARNENGFDSCNECNRACKTPVCVKKLYDSWLWFY</sequence>